<reference evidence="1" key="1">
    <citation type="submission" date="2014-11" db="EMBL/GenBank/DDBJ databases">
        <authorList>
            <person name="Amaro Gonzalez C."/>
        </authorList>
    </citation>
    <scope>NUCLEOTIDE SEQUENCE</scope>
</reference>
<dbReference type="EMBL" id="GBXM01094973">
    <property type="protein sequence ID" value="JAH13604.1"/>
    <property type="molecule type" value="Transcribed_RNA"/>
</dbReference>
<reference evidence="1" key="2">
    <citation type="journal article" date="2015" name="Fish Shellfish Immunol.">
        <title>Early steps in the European eel (Anguilla anguilla)-Vibrio vulnificus interaction in the gills: Role of the RtxA13 toxin.</title>
        <authorList>
            <person name="Callol A."/>
            <person name="Pajuelo D."/>
            <person name="Ebbesson L."/>
            <person name="Teles M."/>
            <person name="MacKenzie S."/>
            <person name="Amaro C."/>
        </authorList>
    </citation>
    <scope>NUCLEOTIDE SEQUENCE</scope>
</reference>
<dbReference type="AlphaFoldDB" id="A0A0E9QA13"/>
<accession>A0A0E9QA13</accession>
<proteinExistence type="predicted"/>
<evidence type="ECO:0000313" key="1">
    <source>
        <dbReference type="EMBL" id="JAH13604.1"/>
    </source>
</evidence>
<organism evidence="1">
    <name type="scientific">Anguilla anguilla</name>
    <name type="common">European freshwater eel</name>
    <name type="synonym">Muraena anguilla</name>
    <dbReference type="NCBI Taxonomy" id="7936"/>
    <lineage>
        <taxon>Eukaryota</taxon>
        <taxon>Metazoa</taxon>
        <taxon>Chordata</taxon>
        <taxon>Craniata</taxon>
        <taxon>Vertebrata</taxon>
        <taxon>Euteleostomi</taxon>
        <taxon>Actinopterygii</taxon>
        <taxon>Neopterygii</taxon>
        <taxon>Teleostei</taxon>
        <taxon>Anguilliformes</taxon>
        <taxon>Anguillidae</taxon>
        <taxon>Anguilla</taxon>
    </lineage>
</organism>
<sequence>MLLLANLSKPVQKLTVN</sequence>
<name>A0A0E9QA13_ANGAN</name>
<protein>
    <submittedName>
        <fullName evidence="1">Uncharacterized protein</fullName>
    </submittedName>
</protein>